<dbReference type="GO" id="GO:0000146">
    <property type="term" value="F:microfilament motor activity"/>
    <property type="evidence" value="ECO:0007669"/>
    <property type="project" value="TreeGrafter"/>
</dbReference>
<evidence type="ECO:0000313" key="16">
    <source>
        <dbReference type="Ensembl" id="ENSENLP00000053868.1"/>
    </source>
</evidence>
<dbReference type="FunFam" id="1.20.5.340:FF:000009">
    <property type="entry name" value="myosin-11 isoform X2"/>
    <property type="match status" value="1"/>
</dbReference>
<feature type="region of interest" description="Actin-binding" evidence="12">
    <location>
        <begin position="658"/>
        <end position="680"/>
    </location>
</feature>
<evidence type="ECO:0000259" key="14">
    <source>
        <dbReference type="PROSITE" id="PS51456"/>
    </source>
</evidence>
<dbReference type="Gene3D" id="1.20.5.340">
    <property type="match status" value="3"/>
</dbReference>
<dbReference type="FunFam" id="1.20.120.720:FF:000002">
    <property type="entry name" value="Myosin heavy chain 10"/>
    <property type="match status" value="1"/>
</dbReference>
<sequence>MSGQEDPERYLFVDRAVVYNPAAQADWTAKRLVWIPSERHGFEAASIHEERGDEVVVELAENGKKAVVNKDDIQKMNPPKFSKVEDMAELTCLNEASVLHNLKDRYYSGLIYTYSGLFCVVINPYKNLPIYSENIIEMYRGKKRHEMPPHIYAISESAYRCMLQDREDQSILCTGESGAGKTENTKKVIQYLAHVASSHKGRKDHNIPGELERQLLQANPILESFGNAKTVKNDNSSRFGKFIRINFDVTGYIVGANIETYLLEKSRAIRQAKDERTFHIFYQLLAGAGEHLKSDLLLEGFNNYRFLSNGNIPIPGQQDKDNFHETMEAMHIMSFAHEEILAMLKVVSSVLQFGNIVFKKERNTDQASMPDNTAAQKLCHLLGMNVMEFTRAILSPRIKVGRDYVQKAQTKEQADFAVEALAKATYERLFRWLVHRINKALDRTKRQGASFIGILDIAGFEIFQLNSFEQLCINYTNEKLQQLFNHTMFILEQEEYQREGIEWSFIDFGLDLQPCIDLIERPANPPGVLALLDEECWFPKATDKTFVDKLIQEQGTHTKFQKPRQLKDKADFCIIHYAGRVDYKADEWLMKNMDPLNDNVATLLHQSTDKFVAELWKDVDRIVGLDQVAGMNETAFGATYKTKKGMFRTVGQLYKESLTKLMATLRNTNPNFVRCIIPNHEKRAGKLEPHLVLDQLRCNGVLEGIRICRQGFPNRIVFQEFRQRYEILTPNAIPKGFMDGKQACERMIQALELDPNLFRIGQSKIFFRTGVLAHLEEERDLKITDIIIYFQSVCRGYLARKAFAKKQQQLSALKVLQRNCAAYLKLRHWQWWRLFTKVKPLLQVTRQEEELQAKDEELIKVKERQLKVENELVEMERKHQQEKNILAEQLHAETELFAEAEEMRVRLLSRKQELEEILHDLESRVEEEEERNQSLQNEKKKMQSHIQDLEEQLDEEEAARQKLQLDKVTAEAKIKKMEEDILLLEDQNSKFLKEKKLLEDRISEMTSQLAEEEEKAKNLGKVKNKQEMMMADMEERLKKEEKTRQELEKAKRKLDAETTDLQDQIVELQVQIEELKIQLTKKEEELQAALARSDEEAIQKNNALKQIRELQAQLVELNEDLESEKMCRSKAEKLKRDLSEELEALKTELEDTLDTTAAQQELRTKREQEVAELKKAIDEETKNHEVQIQEVRQRHATALEELSEQLEQAKRFKANLEKNKQSLESDNRELACEVKSLQQAKVESEHKRKKLEAQLQEFMARATEVERAKVELAERSHKLQVSTELDNVSTLLEEAEKRGVKLAKEVDNLNGKLQDSEELRQEETRQKLNLSGQIRQLEVEKNTLMEQQEEEEEARRNLEKQLQSTKKKLEDDVGAMEGLEEVKKKLQKDMELTNQRLEEKTLAMDKMEKTKNRLQQELDDLTVDLDHQRQIVSNLEKKQKKFDQMLAEEKTISARYAEERDRAEAEAREKDTKALSMARALEEALETKEELERFNKQLRAEMEDLMSSKDDVGKNVHELEKSKRMLEQHVEEMRTQLEELEDELQATEDAKLRLEVNMQAMKAQFDRDVQARDEQGEEKKRALVKQVREMEAELEDERKQRTLSVATKKKLEMDLNELEGQIEAANKGRDEAIKQLRKLQAQMKDYQRELEDARASRDEIFTQSKENEKKLKSLEAEILQLQEDHAASERARRHAEQERDELTDEISNSVSGKSSLLEEKRRLEARIAQLEEELEEEQGNMEMLNDRFKKTTLQVETLNTELSGERSAAQKSENARQQMERQNKVLFGFVNSFVFHTCITAVLSAGSAANKIVRRTEKKLKEVMMQVEDERRHADQYKEQMEKANSRMKQLKRQLEETEEEATRANASRRKLQRELDDATEASEGLTREVNSLKNRLRRGGPVSSFSSGRSSRRNLNLDGASVDLSDDDADSRASDFNETQTSNTE</sequence>
<dbReference type="GO" id="GO:0000281">
    <property type="term" value="P:mitotic cytokinesis"/>
    <property type="evidence" value="ECO:0007669"/>
    <property type="project" value="TreeGrafter"/>
</dbReference>
<evidence type="ECO:0000256" key="11">
    <source>
        <dbReference type="ARBA" id="ARBA00023203"/>
    </source>
</evidence>
<keyword evidence="17" id="KW-1185">Reference proteome</keyword>
<dbReference type="InterPro" id="IPR000048">
    <property type="entry name" value="IQ_motif_EF-hand-BS"/>
</dbReference>
<dbReference type="Pfam" id="PF00612">
    <property type="entry name" value="IQ"/>
    <property type="match status" value="1"/>
</dbReference>
<keyword evidence="10 12" id="KW-0505">Motor protein</keyword>
<reference evidence="16" key="3">
    <citation type="submission" date="2025-09" db="UniProtKB">
        <authorList>
            <consortium name="Ensembl"/>
        </authorList>
    </citation>
    <scope>IDENTIFICATION</scope>
</reference>
<feature type="region of interest" description="Disordered" evidence="13">
    <location>
        <begin position="925"/>
        <end position="947"/>
    </location>
</feature>
<keyword evidence="7" id="KW-0112">Calmodulin-binding</keyword>
<feature type="compositionally biased region" description="Basic and acidic residues" evidence="13">
    <location>
        <begin position="1684"/>
        <end position="1697"/>
    </location>
</feature>
<dbReference type="GO" id="GO:0008360">
    <property type="term" value="P:regulation of cell shape"/>
    <property type="evidence" value="ECO:0007669"/>
    <property type="project" value="TreeGrafter"/>
</dbReference>
<dbReference type="Gene3D" id="1.20.5.370">
    <property type="match status" value="1"/>
</dbReference>
<dbReference type="PROSITE" id="PS50096">
    <property type="entry name" value="IQ"/>
    <property type="match status" value="1"/>
</dbReference>
<dbReference type="GO" id="GO:0031032">
    <property type="term" value="P:actomyosin structure organization"/>
    <property type="evidence" value="ECO:0007669"/>
    <property type="project" value="TreeGrafter"/>
</dbReference>
<dbReference type="Gene3D" id="1.20.120.720">
    <property type="entry name" value="Myosin VI head, motor domain, U50 subdomain"/>
    <property type="match status" value="1"/>
</dbReference>
<dbReference type="Proteomes" id="UP000472264">
    <property type="component" value="Chromosome 1"/>
</dbReference>
<dbReference type="SUPFAM" id="SSF52540">
    <property type="entry name" value="P-loop containing nucleoside triphosphate hydrolases"/>
    <property type="match status" value="1"/>
</dbReference>
<dbReference type="GO" id="GO:0030016">
    <property type="term" value="C:myofibril"/>
    <property type="evidence" value="ECO:0007669"/>
    <property type="project" value="UniProtKB-SubCell"/>
</dbReference>
<proteinExistence type="inferred from homology"/>
<dbReference type="Gene3D" id="3.40.850.10">
    <property type="entry name" value="Kinesin motor domain"/>
    <property type="match status" value="1"/>
</dbReference>
<evidence type="ECO:0000256" key="6">
    <source>
        <dbReference type="ARBA" id="ARBA00022840"/>
    </source>
</evidence>
<dbReference type="SUPFAM" id="SSF50084">
    <property type="entry name" value="Myosin S1 fragment, N-terminal domain"/>
    <property type="match status" value="1"/>
</dbReference>
<keyword evidence="8" id="KW-0175">Coiled coil</keyword>
<dbReference type="InterPro" id="IPR004009">
    <property type="entry name" value="SH3_Myosin"/>
</dbReference>
<dbReference type="GO" id="GO:0005516">
    <property type="term" value="F:calmodulin binding"/>
    <property type="evidence" value="ECO:0007669"/>
    <property type="project" value="UniProtKB-KW"/>
</dbReference>
<feature type="binding site" evidence="12">
    <location>
        <begin position="175"/>
        <end position="182"/>
    </location>
    <ligand>
        <name>ATP</name>
        <dbReference type="ChEBI" id="CHEBI:30616"/>
    </ligand>
</feature>
<reference evidence="16" key="1">
    <citation type="submission" date="2021-04" db="EMBL/GenBank/DDBJ databases">
        <authorList>
            <consortium name="Wellcome Sanger Institute Data Sharing"/>
        </authorList>
    </citation>
    <scope>NUCLEOTIDE SEQUENCE [LARGE SCALE GENOMIC DNA]</scope>
</reference>
<dbReference type="FunFam" id="1.20.5.340:FF:000008">
    <property type="entry name" value="Myosin heavy chain 11"/>
    <property type="match status" value="1"/>
</dbReference>
<dbReference type="FunFam" id="1.10.10.820:FF:000002">
    <property type="entry name" value="Myosin heavy chain 10"/>
    <property type="match status" value="1"/>
</dbReference>
<dbReference type="InterPro" id="IPR008989">
    <property type="entry name" value="Myosin_S1_N"/>
</dbReference>
<feature type="compositionally biased region" description="Polar residues" evidence="13">
    <location>
        <begin position="1937"/>
        <end position="1946"/>
    </location>
</feature>
<feature type="domain" description="Myosin N-terminal SH3-like" evidence="15">
    <location>
        <begin position="28"/>
        <end position="78"/>
    </location>
</feature>
<dbReference type="Gene3D" id="4.10.270.10">
    <property type="entry name" value="Myosin, subunit A"/>
    <property type="match status" value="1"/>
</dbReference>
<keyword evidence="11 12" id="KW-0009">Actin-binding</keyword>
<dbReference type="FunFam" id="1.20.58.530:FF:000003">
    <property type="entry name" value="Myosin heavy chain 10"/>
    <property type="match status" value="1"/>
</dbReference>
<dbReference type="InterPro" id="IPR001609">
    <property type="entry name" value="Myosin_head_motor_dom-like"/>
</dbReference>
<gene>
    <name evidence="16" type="primary">LOC115044192</name>
</gene>
<evidence type="ECO:0000256" key="8">
    <source>
        <dbReference type="ARBA" id="ARBA00023054"/>
    </source>
</evidence>
<comment type="similarity">
    <text evidence="2 12">Belongs to the TRAFAC class myosin-kinesin ATPase superfamily. Myosin family.</text>
</comment>
<dbReference type="InterPro" id="IPR002928">
    <property type="entry name" value="Myosin_tail"/>
</dbReference>
<dbReference type="PRINTS" id="PR00193">
    <property type="entry name" value="MYOSINHEAVY"/>
</dbReference>
<feature type="domain" description="Myosin motor" evidence="14">
    <location>
        <begin position="82"/>
        <end position="780"/>
    </location>
</feature>
<evidence type="ECO:0000259" key="15">
    <source>
        <dbReference type="PROSITE" id="PS51844"/>
    </source>
</evidence>
<dbReference type="FunFam" id="3.40.850.10:FF:000101">
    <property type="entry name" value="Slow myosin heavy chain 2"/>
    <property type="match status" value="1"/>
</dbReference>
<evidence type="ECO:0000256" key="4">
    <source>
        <dbReference type="ARBA" id="ARBA00022490"/>
    </source>
</evidence>
<dbReference type="PROSITE" id="PS51456">
    <property type="entry name" value="MYOSIN_MOTOR"/>
    <property type="match status" value="1"/>
</dbReference>
<evidence type="ECO:0000256" key="12">
    <source>
        <dbReference type="PROSITE-ProRule" id="PRU00782"/>
    </source>
</evidence>
<dbReference type="GO" id="GO:0032982">
    <property type="term" value="C:myosin filament"/>
    <property type="evidence" value="ECO:0007669"/>
    <property type="project" value="TreeGrafter"/>
</dbReference>
<comment type="subcellular location">
    <subcellularLocation>
        <location evidence="1">Cytoplasm</location>
        <location evidence="1">Myofibril</location>
    </subcellularLocation>
</comment>
<dbReference type="InterPro" id="IPR036961">
    <property type="entry name" value="Kinesin_motor_dom_sf"/>
</dbReference>
<keyword evidence="6 12" id="KW-0067">ATP-binding</keyword>
<dbReference type="Pfam" id="PF00063">
    <property type="entry name" value="Myosin_head"/>
    <property type="match status" value="1"/>
</dbReference>
<dbReference type="Gene3D" id="3.30.70.1590">
    <property type="match status" value="1"/>
</dbReference>
<dbReference type="Pfam" id="PF02736">
    <property type="entry name" value="Myosin_N"/>
    <property type="match status" value="1"/>
</dbReference>
<dbReference type="InterPro" id="IPR027417">
    <property type="entry name" value="P-loop_NTPase"/>
</dbReference>
<dbReference type="PROSITE" id="PS51844">
    <property type="entry name" value="SH3_LIKE"/>
    <property type="match status" value="1"/>
</dbReference>
<feature type="compositionally biased region" description="Low complexity" evidence="13">
    <location>
        <begin position="1900"/>
        <end position="1910"/>
    </location>
</feature>
<evidence type="ECO:0000256" key="1">
    <source>
        <dbReference type="ARBA" id="ARBA00004657"/>
    </source>
</evidence>
<dbReference type="PANTHER" id="PTHR45615:SF24">
    <property type="entry name" value="MYOSIN-10"/>
    <property type="match status" value="1"/>
</dbReference>
<dbReference type="GO" id="GO:0051015">
    <property type="term" value="F:actin filament binding"/>
    <property type="evidence" value="ECO:0007669"/>
    <property type="project" value="InterPro"/>
</dbReference>
<dbReference type="Ensembl" id="ENSENLT00000055143.1">
    <property type="protein sequence ID" value="ENSENLP00000053868.1"/>
    <property type="gene ID" value="ENSENLG00000022362.1"/>
</dbReference>
<organism evidence="16 17">
    <name type="scientific">Echeneis naucrates</name>
    <name type="common">Live sharksucker</name>
    <dbReference type="NCBI Taxonomy" id="173247"/>
    <lineage>
        <taxon>Eukaryota</taxon>
        <taxon>Metazoa</taxon>
        <taxon>Chordata</taxon>
        <taxon>Craniata</taxon>
        <taxon>Vertebrata</taxon>
        <taxon>Euteleostomi</taxon>
        <taxon>Actinopterygii</taxon>
        <taxon>Neopterygii</taxon>
        <taxon>Teleostei</taxon>
        <taxon>Neoteleostei</taxon>
        <taxon>Acanthomorphata</taxon>
        <taxon>Carangaria</taxon>
        <taxon>Carangiformes</taxon>
        <taxon>Echeneidae</taxon>
        <taxon>Echeneis</taxon>
    </lineage>
</organism>
<evidence type="ECO:0000256" key="3">
    <source>
        <dbReference type="ARBA" id="ARBA00022481"/>
    </source>
</evidence>
<keyword evidence="9 12" id="KW-0518">Myosin</keyword>
<keyword evidence="3" id="KW-0488">Methylation</keyword>
<evidence type="ECO:0000256" key="5">
    <source>
        <dbReference type="ARBA" id="ARBA00022741"/>
    </source>
</evidence>
<dbReference type="PANTHER" id="PTHR45615">
    <property type="entry name" value="MYOSIN HEAVY CHAIN, NON-MUSCLE"/>
    <property type="match status" value="1"/>
</dbReference>
<feature type="compositionally biased region" description="Polar residues" evidence="13">
    <location>
        <begin position="1705"/>
        <end position="1714"/>
    </location>
</feature>
<reference evidence="16" key="2">
    <citation type="submission" date="2025-08" db="UniProtKB">
        <authorList>
            <consortium name="Ensembl"/>
        </authorList>
    </citation>
    <scope>IDENTIFICATION</scope>
</reference>
<name>A0A665XBS6_ECHNA</name>
<evidence type="ECO:0000256" key="10">
    <source>
        <dbReference type="ARBA" id="ARBA00023175"/>
    </source>
</evidence>
<dbReference type="FunFam" id="1.20.5.340:FF:000007">
    <property type="entry name" value="Myosin heavy chain, non-muscle"/>
    <property type="match status" value="1"/>
</dbReference>
<evidence type="ECO:0000256" key="13">
    <source>
        <dbReference type="SAM" id="MobiDB-lite"/>
    </source>
</evidence>
<protein>
    <submittedName>
        <fullName evidence="16">Myosin-10</fullName>
    </submittedName>
</protein>
<dbReference type="InterPro" id="IPR014751">
    <property type="entry name" value="XRCC4-like_C"/>
</dbReference>
<dbReference type="Gene3D" id="1.10.10.820">
    <property type="match status" value="1"/>
</dbReference>
<feature type="region of interest" description="Disordered" evidence="13">
    <location>
        <begin position="1830"/>
        <end position="1946"/>
    </location>
</feature>
<dbReference type="Gene3D" id="2.30.30.360">
    <property type="entry name" value="Myosin S1 fragment, N-terminal"/>
    <property type="match status" value="1"/>
</dbReference>
<dbReference type="Gene3D" id="6.10.250.2420">
    <property type="match status" value="1"/>
</dbReference>
<keyword evidence="5 12" id="KW-0547">Nucleotide-binding</keyword>
<evidence type="ECO:0000256" key="7">
    <source>
        <dbReference type="ARBA" id="ARBA00022860"/>
    </source>
</evidence>
<keyword evidence="4" id="KW-0963">Cytoplasm</keyword>
<dbReference type="SMART" id="SM00242">
    <property type="entry name" value="MYSc"/>
    <property type="match status" value="1"/>
</dbReference>
<dbReference type="FunFam" id="4.10.270.10:FF:000001">
    <property type="entry name" value="Myosin heavy chain, non-muscle"/>
    <property type="match status" value="1"/>
</dbReference>
<dbReference type="SUPFAM" id="SSF90257">
    <property type="entry name" value="Myosin rod fragments"/>
    <property type="match status" value="5"/>
</dbReference>
<dbReference type="CDD" id="cd14920">
    <property type="entry name" value="MYSc_Myh10"/>
    <property type="match status" value="1"/>
</dbReference>
<dbReference type="GO" id="GO:0016460">
    <property type="term" value="C:myosin II complex"/>
    <property type="evidence" value="ECO:0007669"/>
    <property type="project" value="TreeGrafter"/>
</dbReference>
<dbReference type="GO" id="GO:0005524">
    <property type="term" value="F:ATP binding"/>
    <property type="evidence" value="ECO:0007669"/>
    <property type="project" value="UniProtKB-UniRule"/>
</dbReference>
<dbReference type="Pfam" id="PF01576">
    <property type="entry name" value="Myosin_tail_1"/>
    <property type="match status" value="2"/>
</dbReference>
<evidence type="ECO:0000256" key="2">
    <source>
        <dbReference type="ARBA" id="ARBA00008314"/>
    </source>
</evidence>
<accession>A0A665XBS6</accession>
<dbReference type="FunFam" id="2.30.30.360:FF:000001">
    <property type="entry name" value="Myosin heavy chain"/>
    <property type="match status" value="1"/>
</dbReference>
<feature type="region of interest" description="Disordered" evidence="13">
    <location>
        <begin position="1684"/>
        <end position="1714"/>
    </location>
</feature>
<evidence type="ECO:0000313" key="17">
    <source>
        <dbReference type="Proteomes" id="UP000472264"/>
    </source>
</evidence>
<dbReference type="Gene3D" id="1.20.58.530">
    <property type="match status" value="1"/>
</dbReference>
<dbReference type="SMART" id="SM00015">
    <property type="entry name" value="IQ"/>
    <property type="match status" value="1"/>
</dbReference>
<dbReference type="FunFam" id="1.20.5.4820:FF:000002">
    <property type="entry name" value="Myosin heavy chain 10"/>
    <property type="match status" value="1"/>
</dbReference>
<dbReference type="FunFam" id="3.30.70.1590:FF:000001">
    <property type="entry name" value="Myosin heavy chain"/>
    <property type="match status" value="1"/>
</dbReference>
<evidence type="ECO:0000256" key="9">
    <source>
        <dbReference type="ARBA" id="ARBA00023123"/>
    </source>
</evidence>
<feature type="compositionally biased region" description="Basic and acidic residues" evidence="13">
    <location>
        <begin position="1830"/>
        <end position="1845"/>
    </location>
</feature>